<dbReference type="Proteomes" id="UP001148614">
    <property type="component" value="Unassembled WGS sequence"/>
</dbReference>
<proteinExistence type="predicted"/>
<dbReference type="InterPro" id="IPR011009">
    <property type="entry name" value="Kinase-like_dom_sf"/>
</dbReference>
<accession>A0A9W8TIT0</accession>
<sequence>MDNMASPEHDQTLNFIYVHEFLNAGDLIVYTVLSNLKRFVIEVNAADLAGPGNLLEEFKNLLPLPGEHDSNLDDKLEDWVLDAALDFIRSVAPPLESWPYKPPTVLDYYTMETYGLKLKNEAGKLHATQYPCDKWDEMDFVPRLRVIENTRWVETPRDDKDPFISRVALEGLPRFRASEIERVLGGSNILELGNTPTKVRPTDSDKEYYFKPAHNGRHCSREIEMLSRIDKGAKSSMMADPGYAATMRTTRLVGVVMWDEEDGNDDDAYVMGLLLEYVKGKFLSAYLFHEKLGLCEVEPGSKSKWAAQMEATLRYLHSIDVVWAGVYSHYVIINEDGDAVLSHFGGGFAPTYIPWEMLGTAEADLLSLKRIKEEMNLDLSDMPPLPAKL</sequence>
<reference evidence="1" key="1">
    <citation type="submission" date="2022-07" db="EMBL/GenBank/DDBJ databases">
        <title>Genome Sequence of Xylaria arbuscula.</title>
        <authorList>
            <person name="Buettner E."/>
        </authorList>
    </citation>
    <scope>NUCLEOTIDE SEQUENCE</scope>
    <source>
        <strain evidence="1">VT107</strain>
    </source>
</reference>
<dbReference type="AlphaFoldDB" id="A0A9W8TIT0"/>
<comment type="caution">
    <text evidence="1">The sequence shown here is derived from an EMBL/GenBank/DDBJ whole genome shotgun (WGS) entry which is preliminary data.</text>
</comment>
<dbReference type="EMBL" id="JANPWZ010002467">
    <property type="protein sequence ID" value="KAJ3558492.1"/>
    <property type="molecule type" value="Genomic_DNA"/>
</dbReference>
<organism evidence="1 2">
    <name type="scientific">Xylaria arbuscula</name>
    <dbReference type="NCBI Taxonomy" id="114810"/>
    <lineage>
        <taxon>Eukaryota</taxon>
        <taxon>Fungi</taxon>
        <taxon>Dikarya</taxon>
        <taxon>Ascomycota</taxon>
        <taxon>Pezizomycotina</taxon>
        <taxon>Sordariomycetes</taxon>
        <taxon>Xylariomycetidae</taxon>
        <taxon>Xylariales</taxon>
        <taxon>Xylariaceae</taxon>
        <taxon>Xylaria</taxon>
    </lineage>
</organism>
<protein>
    <recommendedName>
        <fullName evidence="3">Protein kinase domain-containing protein</fullName>
    </recommendedName>
</protein>
<gene>
    <name evidence="1" type="ORF">NPX13_g9691</name>
</gene>
<dbReference type="SUPFAM" id="SSF56112">
    <property type="entry name" value="Protein kinase-like (PK-like)"/>
    <property type="match status" value="1"/>
</dbReference>
<keyword evidence="2" id="KW-1185">Reference proteome</keyword>
<evidence type="ECO:0000313" key="1">
    <source>
        <dbReference type="EMBL" id="KAJ3558492.1"/>
    </source>
</evidence>
<name>A0A9W8TIT0_9PEZI</name>
<evidence type="ECO:0008006" key="3">
    <source>
        <dbReference type="Google" id="ProtNLM"/>
    </source>
</evidence>
<evidence type="ECO:0000313" key="2">
    <source>
        <dbReference type="Proteomes" id="UP001148614"/>
    </source>
</evidence>